<keyword evidence="2" id="KW-1185">Reference proteome</keyword>
<dbReference type="Proteomes" id="UP000827872">
    <property type="component" value="Linkage Group LG04"/>
</dbReference>
<evidence type="ECO:0000313" key="2">
    <source>
        <dbReference type="Proteomes" id="UP000827872"/>
    </source>
</evidence>
<reference evidence="1" key="1">
    <citation type="submission" date="2021-08" db="EMBL/GenBank/DDBJ databases">
        <title>The first chromosome-level gecko genome reveals the dynamic sex chromosomes of Neotropical dwarf geckos (Sphaerodactylidae: Sphaerodactylus).</title>
        <authorList>
            <person name="Pinto B.J."/>
            <person name="Keating S.E."/>
            <person name="Gamble T."/>
        </authorList>
    </citation>
    <scope>NUCLEOTIDE SEQUENCE</scope>
    <source>
        <strain evidence="1">TG3544</strain>
    </source>
</reference>
<gene>
    <name evidence="1" type="ORF">K3G42_031986</name>
</gene>
<name>A0ACB8FLI7_9SAUR</name>
<dbReference type="EMBL" id="CM037617">
    <property type="protein sequence ID" value="KAH8006097.1"/>
    <property type="molecule type" value="Genomic_DNA"/>
</dbReference>
<organism evidence="1 2">
    <name type="scientific">Sphaerodactylus townsendi</name>
    <dbReference type="NCBI Taxonomy" id="933632"/>
    <lineage>
        <taxon>Eukaryota</taxon>
        <taxon>Metazoa</taxon>
        <taxon>Chordata</taxon>
        <taxon>Craniata</taxon>
        <taxon>Vertebrata</taxon>
        <taxon>Euteleostomi</taxon>
        <taxon>Lepidosauria</taxon>
        <taxon>Squamata</taxon>
        <taxon>Bifurcata</taxon>
        <taxon>Gekkota</taxon>
        <taxon>Sphaerodactylidae</taxon>
        <taxon>Sphaerodactylus</taxon>
    </lineage>
</organism>
<proteinExistence type="predicted"/>
<evidence type="ECO:0000313" key="1">
    <source>
        <dbReference type="EMBL" id="KAH8006097.1"/>
    </source>
</evidence>
<comment type="caution">
    <text evidence="1">The sequence shown here is derived from an EMBL/GenBank/DDBJ whole genome shotgun (WGS) entry which is preliminary data.</text>
</comment>
<sequence>MAAYRLNVRVFWPLATCGCMALLGLWTRAGPAWEAALLLALLLAGLALRPRRLAPGTPAAPKFDPRRRRAALEDFYARQLRLSPHVLGHSRAHVGLVLGELLRAGRAAGRLGLRGAWVPVGSAFEQHQVRSPDAFDVLVPLRLPPAASLRVERSPGGGGGAWLCALRVAASGGLSGALCAEEAGGAGRLLSAALVLRWFQGHVQRCLGAVRSRLQDRAHVTLAAGPGRPLALRVVPRSDYVCCHLSLAVRLIPAVPVGQALYLTPWPAAQPGALWTLDVSKPEQRLLSWLREHGPADACHLKCLQILKGLRDLGGRSLEQPLASQWGQVLSSYLLKTALLALLLRGPMRAWADQLLVERLEDLVAFLADSLQRRVLLHAFLGNSALPEAIGVPKLLKEASPVNLLADFEGPTLDKVAAHLLNTWRQAPHIIRMYSGHRMFRQRWVDEIMPFSC</sequence>
<protein>
    <submittedName>
        <fullName evidence="1">Uncharacterized protein</fullName>
    </submittedName>
</protein>
<accession>A0ACB8FLI7</accession>